<dbReference type="Proteomes" id="UP000001197">
    <property type="component" value="Chromosome 5"/>
</dbReference>
<proteinExistence type="predicted"/>
<dbReference type="PANTHER" id="PTHR40619:SF3">
    <property type="entry name" value="FUNGAL STAND N-TERMINAL GOODBYE DOMAIN-CONTAINING PROTEIN"/>
    <property type="match status" value="1"/>
</dbReference>
<dbReference type="PANTHER" id="PTHR40619">
    <property type="entry name" value="FUNGAL STAND N-TERMINAL GOODBYE DOMAIN-CONTAINING PROTEIN"/>
    <property type="match status" value="1"/>
</dbReference>
<keyword evidence="1" id="KW-0677">Repeat</keyword>
<evidence type="ECO:0000313" key="3">
    <source>
        <dbReference type="EMBL" id="CDP29166.1"/>
    </source>
</evidence>
<feature type="domain" description="Nephrocystin 3-like N-terminal" evidence="2">
    <location>
        <begin position="485"/>
        <end position="632"/>
    </location>
</feature>
<dbReference type="InParanoid" id="A0A090CKS1"/>
<evidence type="ECO:0000256" key="1">
    <source>
        <dbReference type="ARBA" id="ARBA00022737"/>
    </source>
</evidence>
<name>A0A090CKS1_PODAN</name>
<evidence type="ECO:0000313" key="4">
    <source>
        <dbReference type="Proteomes" id="UP000001197"/>
    </source>
</evidence>
<dbReference type="EMBL" id="FO904940">
    <property type="protein sequence ID" value="CDP29166.1"/>
    <property type="molecule type" value="Genomic_DNA"/>
</dbReference>
<evidence type="ECO:0000259" key="2">
    <source>
        <dbReference type="Pfam" id="PF24883"/>
    </source>
</evidence>
<dbReference type="InterPro" id="IPR056884">
    <property type="entry name" value="NPHP3-like_N"/>
</dbReference>
<reference evidence="3 4" key="1">
    <citation type="journal article" date="2008" name="Genome Biol.">
        <title>The genome sequence of the model ascomycete fungus Podospora anserina.</title>
        <authorList>
            <person name="Espagne E."/>
            <person name="Lespinet O."/>
            <person name="Malagnac F."/>
            <person name="Da Silva C."/>
            <person name="Jaillon O."/>
            <person name="Porcel B.M."/>
            <person name="Couloux A."/>
            <person name="Aury J.-M."/>
            <person name="Segurens B."/>
            <person name="Poulain J."/>
            <person name="Anthouard V."/>
            <person name="Grossetete S."/>
            <person name="Khalili H."/>
            <person name="Coppin E."/>
            <person name="Dequard-Chablat M."/>
            <person name="Picard M."/>
            <person name="Contamine V."/>
            <person name="Arnaise S."/>
            <person name="Bourdais A."/>
            <person name="Berteaux-Lecellier V."/>
            <person name="Gautheret D."/>
            <person name="de Vries R.P."/>
            <person name="Battaglia E."/>
            <person name="Coutinho P.M."/>
            <person name="Danchin E.G.J."/>
            <person name="Henrissat B."/>
            <person name="El Khoury R."/>
            <person name="Sainsard-Chanet A."/>
            <person name="Boivin A."/>
            <person name="Pinan-Lucarre B."/>
            <person name="Sellem C.H."/>
            <person name="Debuchy R."/>
            <person name="Wincker P."/>
            <person name="Weissenbach J."/>
            <person name="Silar P."/>
        </authorList>
    </citation>
    <scope>NUCLEOTIDE SEQUENCE [LARGE SCALE GENOMIC DNA]</scope>
    <source>
        <strain evidence="4">S / ATCC MYA-4624 / DSM 980 / FGSC 10383</strain>
    </source>
</reference>
<protein>
    <recommendedName>
        <fullName evidence="2">Nephrocystin 3-like N-terminal domain-containing protein</fullName>
    </recommendedName>
</protein>
<organism evidence="3 4">
    <name type="scientific">Podospora anserina (strain S / ATCC MYA-4624 / DSM 980 / FGSC 10383)</name>
    <name type="common">Pleurage anserina</name>
    <dbReference type="NCBI Taxonomy" id="515849"/>
    <lineage>
        <taxon>Eukaryota</taxon>
        <taxon>Fungi</taxon>
        <taxon>Dikarya</taxon>
        <taxon>Ascomycota</taxon>
        <taxon>Pezizomycotina</taxon>
        <taxon>Sordariomycetes</taxon>
        <taxon>Sordariomycetidae</taxon>
        <taxon>Sordariales</taxon>
        <taxon>Podosporaceae</taxon>
        <taxon>Podospora</taxon>
        <taxon>Podospora anserina</taxon>
    </lineage>
</organism>
<dbReference type="Pfam" id="PF24883">
    <property type="entry name" value="NPHP3_N"/>
    <property type="match status" value="1"/>
</dbReference>
<keyword evidence="4" id="KW-1185">Reference proteome</keyword>
<reference evidence="4" key="2">
    <citation type="journal article" date="2014" name="Genetics">
        <title>Maintaining two mating types: Structure of the mating type locus and its role in heterokaryosis in Podospora anserina.</title>
        <authorList>
            <person name="Grognet P."/>
            <person name="Bidard F."/>
            <person name="Kuchly C."/>
            <person name="Tong L.C.H."/>
            <person name="Coppin E."/>
            <person name="Benkhali J.A."/>
            <person name="Couloux A."/>
            <person name="Wincker P."/>
            <person name="Debuchy R."/>
            <person name="Silar P."/>
        </authorList>
    </citation>
    <scope>GENOME REANNOTATION</scope>
    <source>
        <strain evidence="4">S / ATCC MYA-4624 / DSM 980 / FGSC 10383</strain>
    </source>
</reference>
<dbReference type="AlphaFoldDB" id="A0A090CKS1"/>
<sequence>MARTGERGLFTRLQSQPLSVDFIDNGAHQYHAAFEDSDARYNTRTQQYVAVFTHSTAVQGTLPLQTCPNGTGTVQPTAIEAMNFWSSIFGEAMKDFHQKAVEELPTLASLGCSICSQRDWKGVYAQLQRAREMYDGTKEGFRGKCKRGWRQVVEHSDLARRVVKLVPDVEYLSPVLTAAQIASEVREKVTTSFDGDRLERIFGDIDVFLATFPDDEKIREASIGLVVAIFVAIEETIIFFLSHQGGRGASAVFRGSKYQGLLLEKLDQVQEQSNWLIHQAQNSHISRVREDMQRTLARTWRIELGIEEVRQDVKQGVQAIQDKVDSNTQVVVEVIEDTCVSLGNTFKQMLDDILSLERKPNTDTSRADQFLRAGHAMLRQLTHSPTYHPLPWSTPLQIESHPNRPSTPQPQLAWFPQQPHLSSPFSQPSPIYSPQPQPLNYALYLLNHLSHTLLLPNPNFDLTDLTQILDHQPLIPLRQRIRAEQAFNTDQFRSWLTTPISSRLLIHGDFDRAHPPLISGLSFAAGTLIDTLRERQGQYITLSFFCGLHTEQDDAYAGAVKMLGGVICQLIRQLPGLLVTEEDVQFLGGGQEMGVEVLGWLLGVLVKRVAREVNVVFVVDGVVHYENRYFEEWLLHAVRVLVGLRQGQVEGEWGGPTVKVLVTSPVKTEEVWRMFGDNGRDGGGEVLEMEGLPLVADTYGHGLEFHFEG</sequence>
<accession>A0A090CKS1</accession>